<dbReference type="Gene3D" id="1.10.10.60">
    <property type="entry name" value="Homeodomain-like"/>
    <property type="match status" value="1"/>
</dbReference>
<dbReference type="PANTHER" id="PTHR43243:SF82">
    <property type="entry name" value="CATIONIC AMINO ACID TRANSPORTER C-TERMINAL DOMAIN-CONTAINING PROTEIN"/>
    <property type="match status" value="1"/>
</dbReference>
<keyword evidence="2 6" id="KW-0812">Transmembrane</keyword>
<feature type="region of interest" description="Disordered" evidence="5">
    <location>
        <begin position="44"/>
        <end position="75"/>
    </location>
</feature>
<comment type="subcellular location">
    <subcellularLocation>
        <location evidence="1">Membrane</location>
        <topology evidence="1">Multi-pass membrane protein</topology>
    </subcellularLocation>
</comment>
<organism evidence="9 10">
    <name type="scientific">Aphanomyces astaci</name>
    <name type="common">Crayfish plague agent</name>
    <dbReference type="NCBI Taxonomy" id="112090"/>
    <lineage>
        <taxon>Eukaryota</taxon>
        <taxon>Sar</taxon>
        <taxon>Stramenopiles</taxon>
        <taxon>Oomycota</taxon>
        <taxon>Saprolegniomycetes</taxon>
        <taxon>Saprolegniales</taxon>
        <taxon>Verrucalvaceae</taxon>
        <taxon>Aphanomyces</taxon>
    </lineage>
</organism>
<evidence type="ECO:0000259" key="7">
    <source>
        <dbReference type="PROSITE" id="PS50090"/>
    </source>
</evidence>
<dbReference type="InterPro" id="IPR001005">
    <property type="entry name" value="SANT/Myb"/>
</dbReference>
<feature type="domain" description="HTH myb-type" evidence="8">
    <location>
        <begin position="1"/>
        <end position="45"/>
    </location>
</feature>
<proteinExistence type="predicted"/>
<evidence type="ECO:0000256" key="1">
    <source>
        <dbReference type="ARBA" id="ARBA00004141"/>
    </source>
</evidence>
<feature type="transmembrane region" description="Helical" evidence="6">
    <location>
        <begin position="417"/>
        <end position="436"/>
    </location>
</feature>
<dbReference type="VEuPathDB" id="FungiDB:H257_19054"/>
<dbReference type="GO" id="GO:0015171">
    <property type="term" value="F:amino acid transmembrane transporter activity"/>
    <property type="evidence" value="ECO:0007669"/>
    <property type="project" value="TreeGrafter"/>
</dbReference>
<dbReference type="Pfam" id="PF13520">
    <property type="entry name" value="AA_permease_2"/>
    <property type="match status" value="1"/>
</dbReference>
<feature type="transmembrane region" description="Helical" evidence="6">
    <location>
        <begin position="524"/>
        <end position="546"/>
    </location>
</feature>
<feature type="transmembrane region" description="Helical" evidence="6">
    <location>
        <begin position="699"/>
        <end position="717"/>
    </location>
</feature>
<feature type="transmembrane region" description="Helical" evidence="6">
    <location>
        <begin position="443"/>
        <end position="463"/>
    </location>
</feature>
<evidence type="ECO:0000256" key="2">
    <source>
        <dbReference type="ARBA" id="ARBA00022692"/>
    </source>
</evidence>
<feature type="transmembrane region" description="Helical" evidence="6">
    <location>
        <begin position="630"/>
        <end position="649"/>
    </location>
</feature>
<gene>
    <name evidence="9" type="ORF">DYB37_004473</name>
</gene>
<reference evidence="9 10" key="1">
    <citation type="submission" date="2018-08" db="EMBL/GenBank/DDBJ databases">
        <title>Aphanomyces genome sequencing and annotation.</title>
        <authorList>
            <person name="Minardi D."/>
            <person name="Oidtmann B."/>
            <person name="Van Der Giezen M."/>
            <person name="Studholme D.J."/>
        </authorList>
    </citation>
    <scope>NUCLEOTIDE SEQUENCE [LARGE SCALE GENOMIC DNA]</scope>
    <source>
        <strain evidence="9 10">Da</strain>
    </source>
</reference>
<evidence type="ECO:0000256" key="6">
    <source>
        <dbReference type="SAM" id="Phobius"/>
    </source>
</evidence>
<dbReference type="GO" id="GO:0016020">
    <property type="term" value="C:membrane"/>
    <property type="evidence" value="ECO:0007669"/>
    <property type="project" value="UniProtKB-SubCell"/>
</dbReference>
<dbReference type="Gene3D" id="1.20.1740.10">
    <property type="entry name" value="Amino acid/polyamine transporter I"/>
    <property type="match status" value="1"/>
</dbReference>
<feature type="transmembrane region" description="Helical" evidence="6">
    <location>
        <begin position="483"/>
        <end position="504"/>
    </location>
</feature>
<dbReference type="Proteomes" id="UP000285430">
    <property type="component" value="Unassembled WGS sequence"/>
</dbReference>
<dbReference type="PROSITE" id="PS50090">
    <property type="entry name" value="MYB_LIKE"/>
    <property type="match status" value="1"/>
</dbReference>
<dbReference type="PANTHER" id="PTHR43243">
    <property type="entry name" value="INNER MEMBRANE TRANSPORTER YGJI-RELATED"/>
    <property type="match status" value="1"/>
</dbReference>
<comment type="caution">
    <text evidence="9">The sequence shown here is derived from an EMBL/GenBank/DDBJ whole genome shotgun (WGS) entry which is preliminary data.</text>
</comment>
<dbReference type="VEuPathDB" id="FungiDB:H257_05055"/>
<accession>A0A418EXS3</accession>
<evidence type="ECO:0000256" key="5">
    <source>
        <dbReference type="SAM" id="MobiDB-lite"/>
    </source>
</evidence>
<dbReference type="EMBL" id="QUTH01003244">
    <property type="protein sequence ID" value="RHZ20752.1"/>
    <property type="molecule type" value="Genomic_DNA"/>
</dbReference>
<feature type="domain" description="Myb-like" evidence="7">
    <location>
        <begin position="1"/>
        <end position="41"/>
    </location>
</feature>
<dbReference type="AlphaFoldDB" id="A0A418EXS3"/>
<feature type="transmembrane region" description="Helical" evidence="6">
    <location>
        <begin position="322"/>
        <end position="342"/>
    </location>
</feature>
<evidence type="ECO:0000313" key="10">
    <source>
        <dbReference type="Proteomes" id="UP000285430"/>
    </source>
</evidence>
<feature type="transmembrane region" description="Helical" evidence="6">
    <location>
        <begin position="294"/>
        <end position="315"/>
    </location>
</feature>
<dbReference type="InterPro" id="IPR009057">
    <property type="entry name" value="Homeodomain-like_sf"/>
</dbReference>
<dbReference type="SUPFAM" id="SSF46689">
    <property type="entry name" value="Homeodomain-like"/>
    <property type="match status" value="1"/>
</dbReference>
<feature type="transmembrane region" description="Helical" evidence="6">
    <location>
        <begin position="669"/>
        <end position="687"/>
    </location>
</feature>
<dbReference type="InterPro" id="IPR017930">
    <property type="entry name" value="Myb_dom"/>
</dbReference>
<feature type="transmembrane region" description="Helical" evidence="6">
    <location>
        <begin position="754"/>
        <end position="774"/>
    </location>
</feature>
<keyword evidence="3 6" id="KW-1133">Transmembrane helix</keyword>
<protein>
    <submittedName>
        <fullName evidence="9">Uncharacterized protein</fullName>
    </submittedName>
</protein>
<evidence type="ECO:0000259" key="8">
    <source>
        <dbReference type="PROSITE" id="PS51294"/>
    </source>
</evidence>
<dbReference type="Pfam" id="PF00249">
    <property type="entry name" value="Myb_DNA-binding"/>
    <property type="match status" value="1"/>
</dbReference>
<evidence type="ECO:0000256" key="3">
    <source>
        <dbReference type="ARBA" id="ARBA00022989"/>
    </source>
</evidence>
<dbReference type="PROSITE" id="PS51294">
    <property type="entry name" value="HTH_MYB"/>
    <property type="match status" value="1"/>
</dbReference>
<dbReference type="InterPro" id="IPR002293">
    <property type="entry name" value="AA/rel_permease1"/>
</dbReference>
<name>A0A418EXS3_APHAT</name>
<dbReference type="SMART" id="SM00717">
    <property type="entry name" value="SANT"/>
    <property type="match status" value="1"/>
</dbReference>
<sequence length="798" mass="85426">MEEDQIIIEAQQRIGNRWSAIAAMLPGRTEDAVKIRWKSLCRTKSGRNRKAAQQAEKDGKVYDHHSLNTPLPSTEFAATHPRPAAAALNFAASFAQSQAPKDRHPPAPSALNVAASFANNRAASSTPRSDNAAADPDHKRPRLPVNMDAARAAAARRMRQGDNHADFMPPTDVTPMGGDIPRISVSDINLSELGPIEEMWRVIAEVISLDPRSCTAALAQTASRALGANLRKKGGGKMDVNATDGERGNVQAAGGGPMTSLWSRVSWKKPLSLTYAEESSENPHLERTLGCFDLLMIGIGGTVGSGVFATAGLIAKSYAGPAAVLSWILAGFGCILSGASFMELSGLIPSAGSTYAYAYHSLGEMPAMIAGCLLTLEYGVASAGSARSWSDKFESWLRQMGMEGPVWMKPKDSSIDLYAGLLMSLCVGIVLCGMSAGKQLINIVTVTKISVVLFIIVVGLTKFDSSNMDPFIAPEHINAVDQVVFGWPGVMLGASASFYGYIGYDEVCCLAAEAKNPTRDIPRAVFGTVVGAAFLSTLATLSLVGMQNYTEIDVAESYGTALRHVGYHWAAPIVEIGEVFTMPVGILIGFLAQPRVQYTHKICDNVGTLIAGFGLIGIAVCIPFKYLWDFISLGILLAFNLTNTCLLAVRYKSCLYTPACINSASNPTAAVVALFLAVSWLSAYHIQESLLAPRGSTDHWYMHTYGPVAAAVFSVASAKKQHPHQATPFHAPFVPVFPCLAIWFNWFLAVQIPLMIVSIMALYVAVACGVYGLYGLRGRHSLSSQHLGGQYAIVPESP</sequence>
<dbReference type="CDD" id="cd00167">
    <property type="entry name" value="SANT"/>
    <property type="match status" value="1"/>
</dbReference>
<feature type="transmembrane region" description="Helical" evidence="6">
    <location>
        <begin position="602"/>
        <end position="624"/>
    </location>
</feature>
<feature type="compositionally biased region" description="Basic and acidic residues" evidence="5">
    <location>
        <begin position="55"/>
        <end position="66"/>
    </location>
</feature>
<feature type="transmembrane region" description="Helical" evidence="6">
    <location>
        <begin position="566"/>
        <end position="590"/>
    </location>
</feature>
<keyword evidence="4 6" id="KW-0472">Membrane</keyword>
<feature type="region of interest" description="Disordered" evidence="5">
    <location>
        <begin position="121"/>
        <end position="179"/>
    </location>
</feature>
<evidence type="ECO:0000256" key="4">
    <source>
        <dbReference type="ARBA" id="ARBA00023136"/>
    </source>
</evidence>
<feature type="transmembrane region" description="Helical" evidence="6">
    <location>
        <begin position="729"/>
        <end position="748"/>
    </location>
</feature>
<evidence type="ECO:0000313" key="9">
    <source>
        <dbReference type="EMBL" id="RHZ20752.1"/>
    </source>
</evidence>